<dbReference type="Pfam" id="PF00059">
    <property type="entry name" value="Lectin_C"/>
    <property type="match status" value="1"/>
</dbReference>
<dbReference type="Pfam" id="PF13240">
    <property type="entry name" value="Zn_Ribbon_1"/>
    <property type="match status" value="1"/>
</dbReference>
<sequence length="298" mass="33465">MFCNKCGQEIKPGAKFCTKCGTPVPQVQQPAPEQPAKPKKAQPAPKQSVTPEQEPPKKNKKPVFVILVIILVILLFVCGGLVGYYITQIRGNDDTVVSDDNDKDKDTESLSRESGKKSKKDSETEEATEAVSKKGAHATVDGTEESEVKETNKEHTYQIVVADVTWTQAYQQAKEVPNGHLATFETQEEMDKVIQQINAEGHNDMIFWIGMTRRGDSTDYQWVDENGKSEGKMENSNSNWLQGEPSFYDTDNSKDEYYVDMFYSSSNSRWVWNDVPDDLLALIPSYSGKVGYIVEIEE</sequence>
<feature type="region of interest" description="Disordered" evidence="1">
    <location>
        <begin position="93"/>
        <end position="151"/>
    </location>
</feature>
<gene>
    <name evidence="4" type="ORF">FYJ75_08500</name>
</gene>
<dbReference type="InterPro" id="IPR016186">
    <property type="entry name" value="C-type_lectin-like/link_sf"/>
</dbReference>
<keyword evidence="2" id="KW-0472">Membrane</keyword>
<dbReference type="CDD" id="cd00037">
    <property type="entry name" value="CLECT"/>
    <property type="match status" value="1"/>
</dbReference>
<dbReference type="EMBL" id="VUNI01000013">
    <property type="protein sequence ID" value="MST75064.1"/>
    <property type="molecule type" value="Genomic_DNA"/>
</dbReference>
<dbReference type="AlphaFoldDB" id="A0A6L5YRG3"/>
<dbReference type="Proteomes" id="UP000474024">
    <property type="component" value="Unassembled WGS sequence"/>
</dbReference>
<evidence type="ECO:0000313" key="5">
    <source>
        <dbReference type="Proteomes" id="UP000474024"/>
    </source>
</evidence>
<accession>A0A6L5YRG3</accession>
<dbReference type="PANTHER" id="PTHR45710">
    <property type="entry name" value="C-TYPE LECTIN DOMAIN-CONTAINING PROTEIN 180"/>
    <property type="match status" value="1"/>
</dbReference>
<dbReference type="Gene3D" id="3.10.100.10">
    <property type="entry name" value="Mannose-Binding Protein A, subunit A"/>
    <property type="match status" value="1"/>
</dbReference>
<evidence type="ECO:0000256" key="2">
    <source>
        <dbReference type="SAM" id="Phobius"/>
    </source>
</evidence>
<comment type="caution">
    <text evidence="4">The sequence shown here is derived from an EMBL/GenBank/DDBJ whole genome shotgun (WGS) entry which is preliminary data.</text>
</comment>
<dbReference type="PANTHER" id="PTHR45710:SF26">
    <property type="entry name" value="RH26557P"/>
    <property type="match status" value="1"/>
</dbReference>
<feature type="compositionally biased region" description="Basic and acidic residues" evidence="1">
    <location>
        <begin position="100"/>
        <end position="122"/>
    </location>
</feature>
<organism evidence="4 5">
    <name type="scientific">Roseburia porci</name>
    <dbReference type="NCBI Taxonomy" id="2605790"/>
    <lineage>
        <taxon>Bacteria</taxon>
        <taxon>Bacillati</taxon>
        <taxon>Bacillota</taxon>
        <taxon>Clostridia</taxon>
        <taxon>Lachnospirales</taxon>
        <taxon>Lachnospiraceae</taxon>
        <taxon>Roseburia</taxon>
    </lineage>
</organism>
<keyword evidence="5" id="KW-1185">Reference proteome</keyword>
<keyword evidence="2" id="KW-1133">Transmembrane helix</keyword>
<protein>
    <submittedName>
        <fullName evidence="4">Zinc-ribbon domain-containing protein</fullName>
    </submittedName>
</protein>
<evidence type="ECO:0000259" key="3">
    <source>
        <dbReference type="PROSITE" id="PS50041"/>
    </source>
</evidence>
<reference evidence="4 5" key="1">
    <citation type="submission" date="2019-08" db="EMBL/GenBank/DDBJ databases">
        <title>In-depth cultivation of the pig gut microbiome towards novel bacterial diversity and tailored functional studies.</title>
        <authorList>
            <person name="Wylensek D."/>
            <person name="Hitch T.C.A."/>
            <person name="Clavel T."/>
        </authorList>
    </citation>
    <scope>NUCLEOTIDE SEQUENCE [LARGE SCALE GENOMIC DNA]</scope>
    <source>
        <strain evidence="4 5">MUC/MUC-530-WT-4D</strain>
    </source>
</reference>
<dbReference type="InterPro" id="IPR016187">
    <property type="entry name" value="CTDL_fold"/>
</dbReference>
<dbReference type="SUPFAM" id="SSF56436">
    <property type="entry name" value="C-type lectin-like"/>
    <property type="match status" value="1"/>
</dbReference>
<proteinExistence type="predicted"/>
<dbReference type="InterPro" id="IPR026870">
    <property type="entry name" value="Zinc_ribbon_dom"/>
</dbReference>
<feature type="transmembrane region" description="Helical" evidence="2">
    <location>
        <begin position="63"/>
        <end position="86"/>
    </location>
</feature>
<dbReference type="InterPro" id="IPR001304">
    <property type="entry name" value="C-type_lectin-like"/>
</dbReference>
<dbReference type="SMART" id="SM00034">
    <property type="entry name" value="CLECT"/>
    <property type="match status" value="1"/>
</dbReference>
<dbReference type="RefSeq" id="WP_154430028.1">
    <property type="nucleotide sequence ID" value="NZ_VUNI01000013.1"/>
</dbReference>
<feature type="domain" description="C-type lectin" evidence="3">
    <location>
        <begin position="152"/>
        <end position="274"/>
    </location>
</feature>
<keyword evidence="2" id="KW-0812">Transmembrane</keyword>
<feature type="region of interest" description="Disordered" evidence="1">
    <location>
        <begin position="24"/>
        <end position="58"/>
    </location>
</feature>
<evidence type="ECO:0000313" key="4">
    <source>
        <dbReference type="EMBL" id="MST75064.1"/>
    </source>
</evidence>
<dbReference type="PROSITE" id="PS50041">
    <property type="entry name" value="C_TYPE_LECTIN_2"/>
    <property type="match status" value="1"/>
</dbReference>
<name>A0A6L5YRG3_9FIRM</name>
<evidence type="ECO:0000256" key="1">
    <source>
        <dbReference type="SAM" id="MobiDB-lite"/>
    </source>
</evidence>
<dbReference type="InterPro" id="IPR050828">
    <property type="entry name" value="C-type_lectin/matrix_domain"/>
</dbReference>